<reference evidence="1" key="2">
    <citation type="submission" date="2020-11" db="EMBL/GenBank/DDBJ databases">
        <authorList>
            <person name="McCartney M.A."/>
            <person name="Auch B."/>
            <person name="Kono T."/>
            <person name="Mallez S."/>
            <person name="Becker A."/>
            <person name="Gohl D.M."/>
            <person name="Silverstein K.A.T."/>
            <person name="Koren S."/>
            <person name="Bechman K.B."/>
            <person name="Herman A."/>
            <person name="Abrahante J.E."/>
            <person name="Garbe J."/>
        </authorList>
    </citation>
    <scope>NUCLEOTIDE SEQUENCE</scope>
    <source>
        <strain evidence="1">Duluth1</strain>
        <tissue evidence="1">Whole animal</tissue>
    </source>
</reference>
<evidence type="ECO:0000313" key="1">
    <source>
        <dbReference type="EMBL" id="KAH3841486.1"/>
    </source>
</evidence>
<comment type="caution">
    <text evidence="1">The sequence shown here is derived from an EMBL/GenBank/DDBJ whole genome shotgun (WGS) entry which is preliminary data.</text>
</comment>
<keyword evidence="2" id="KW-1185">Reference proteome</keyword>
<dbReference type="Proteomes" id="UP000828390">
    <property type="component" value="Unassembled WGS sequence"/>
</dbReference>
<protein>
    <submittedName>
        <fullName evidence="1">Uncharacterized protein</fullName>
    </submittedName>
</protein>
<name>A0A9D4QS12_DREPO</name>
<gene>
    <name evidence="1" type="ORF">DPMN_114950</name>
</gene>
<dbReference type="AlphaFoldDB" id="A0A9D4QS12"/>
<proteinExistence type="predicted"/>
<reference evidence="1" key="1">
    <citation type="journal article" date="2019" name="bioRxiv">
        <title>The Genome of the Zebra Mussel, Dreissena polymorpha: A Resource for Invasive Species Research.</title>
        <authorList>
            <person name="McCartney M.A."/>
            <person name="Auch B."/>
            <person name="Kono T."/>
            <person name="Mallez S."/>
            <person name="Zhang Y."/>
            <person name="Obille A."/>
            <person name="Becker A."/>
            <person name="Abrahante J.E."/>
            <person name="Garbe J."/>
            <person name="Badalamenti J.P."/>
            <person name="Herman A."/>
            <person name="Mangelson H."/>
            <person name="Liachko I."/>
            <person name="Sullivan S."/>
            <person name="Sone E.D."/>
            <person name="Koren S."/>
            <person name="Silverstein K.A.T."/>
            <person name="Beckman K.B."/>
            <person name="Gohl D.M."/>
        </authorList>
    </citation>
    <scope>NUCLEOTIDE SEQUENCE</scope>
    <source>
        <strain evidence="1">Duluth1</strain>
        <tissue evidence="1">Whole animal</tissue>
    </source>
</reference>
<dbReference type="EMBL" id="JAIWYP010000004">
    <property type="protein sequence ID" value="KAH3841486.1"/>
    <property type="molecule type" value="Genomic_DNA"/>
</dbReference>
<organism evidence="1 2">
    <name type="scientific">Dreissena polymorpha</name>
    <name type="common">Zebra mussel</name>
    <name type="synonym">Mytilus polymorpha</name>
    <dbReference type="NCBI Taxonomy" id="45954"/>
    <lineage>
        <taxon>Eukaryota</taxon>
        <taxon>Metazoa</taxon>
        <taxon>Spiralia</taxon>
        <taxon>Lophotrochozoa</taxon>
        <taxon>Mollusca</taxon>
        <taxon>Bivalvia</taxon>
        <taxon>Autobranchia</taxon>
        <taxon>Heteroconchia</taxon>
        <taxon>Euheterodonta</taxon>
        <taxon>Imparidentia</taxon>
        <taxon>Neoheterodontei</taxon>
        <taxon>Myida</taxon>
        <taxon>Dreissenoidea</taxon>
        <taxon>Dreissenidae</taxon>
        <taxon>Dreissena</taxon>
    </lineage>
</organism>
<accession>A0A9D4QS12</accession>
<sequence length="56" mass="6323">MHLEGASTETASPSDPKTVWLYTYTFDVPGRRTSYPCELITNTKQSQGSEHAKTFR</sequence>
<evidence type="ECO:0000313" key="2">
    <source>
        <dbReference type="Proteomes" id="UP000828390"/>
    </source>
</evidence>